<feature type="transmembrane region" description="Helical" evidence="6">
    <location>
        <begin position="789"/>
        <end position="811"/>
    </location>
</feature>
<evidence type="ECO:0000256" key="2">
    <source>
        <dbReference type="ARBA" id="ARBA00041781"/>
    </source>
</evidence>
<feature type="domain" description="Ig-like" evidence="8">
    <location>
        <begin position="516"/>
        <end position="609"/>
    </location>
</feature>
<feature type="compositionally biased region" description="Polar residues" evidence="5">
    <location>
        <begin position="898"/>
        <end position="912"/>
    </location>
</feature>
<reference evidence="9 10" key="2">
    <citation type="journal article" date="2023" name="Mol. Biol. Evol.">
        <title>Genomics of Secondarily Temperate Adaptation in the Only Non-Antarctic Icefish.</title>
        <authorList>
            <person name="Rivera-Colon A.G."/>
            <person name="Rayamajhi N."/>
            <person name="Minhas B.F."/>
            <person name="Madrigal G."/>
            <person name="Bilyk K.T."/>
            <person name="Yoon V."/>
            <person name="Hune M."/>
            <person name="Gregory S."/>
            <person name="Cheng C.H.C."/>
            <person name="Catchen J.M."/>
        </authorList>
    </citation>
    <scope>NUCLEOTIDE SEQUENCE [LARGE SCALE GENOMIC DNA]</scope>
    <source>
        <strain evidence="9">JMC-PN-2008</strain>
    </source>
</reference>
<feature type="region of interest" description="Disordered" evidence="5">
    <location>
        <begin position="960"/>
        <end position="979"/>
    </location>
</feature>
<dbReference type="SMART" id="SM00408">
    <property type="entry name" value="IGc2"/>
    <property type="match status" value="5"/>
</dbReference>
<proteinExistence type="predicted"/>
<keyword evidence="7" id="KW-0732">Signal</keyword>
<dbReference type="Pfam" id="PF24518">
    <property type="entry name" value="Ig_CD22"/>
    <property type="match status" value="1"/>
</dbReference>
<evidence type="ECO:0000313" key="9">
    <source>
        <dbReference type="EMBL" id="KAK5862001.1"/>
    </source>
</evidence>
<feature type="signal peptide" evidence="7">
    <location>
        <begin position="1"/>
        <end position="20"/>
    </location>
</feature>
<evidence type="ECO:0000256" key="7">
    <source>
        <dbReference type="SAM" id="SignalP"/>
    </source>
</evidence>
<feature type="chain" id="PRO_5042813974" description="B-cell receptor CD22" evidence="7">
    <location>
        <begin position="21"/>
        <end position="979"/>
    </location>
</feature>
<evidence type="ECO:0000313" key="10">
    <source>
        <dbReference type="Proteomes" id="UP001346869"/>
    </source>
</evidence>
<dbReference type="CDD" id="cd00096">
    <property type="entry name" value="Ig"/>
    <property type="match status" value="2"/>
</dbReference>
<dbReference type="InterPro" id="IPR056386">
    <property type="entry name" value="Ig_CD22"/>
</dbReference>
<evidence type="ECO:0000256" key="5">
    <source>
        <dbReference type="SAM" id="MobiDB-lite"/>
    </source>
</evidence>
<feature type="compositionally biased region" description="Polar residues" evidence="5">
    <location>
        <begin position="877"/>
        <end position="886"/>
    </location>
</feature>
<reference evidence="9 10" key="1">
    <citation type="journal article" date="2023" name="Genes (Basel)">
        <title>Chromosome-Level Genome Assembly and Circadian Gene Repertoire of the Patagonia Blennie Eleginops maclovinus-The Closest Ancestral Proxy of Antarctic Cryonotothenioids.</title>
        <authorList>
            <person name="Cheng C.C."/>
            <person name="Rivera-Colon A.G."/>
            <person name="Minhas B.F."/>
            <person name="Wilson L."/>
            <person name="Rayamajhi N."/>
            <person name="Vargas-Chacoff L."/>
            <person name="Catchen J.M."/>
        </authorList>
    </citation>
    <scope>NUCLEOTIDE SEQUENCE [LARGE SCALE GENOMIC DNA]</scope>
    <source>
        <strain evidence="9">JMC-PN-2008</strain>
    </source>
</reference>
<sequence length="979" mass="110579">MFAKTVEWLMFLAIIKELSCVTRYFTLKDTRLTAIEGSCIKISCTVKNEVDDVDAHWFWIKNATWKNNSYHGTIIYSTDKTVRPVSPHFADRVTYIGSPFSGWNHPPADCSIIICNLIKTDSGNYYFRYVKEKENQMKWITEPANIMVTENPCPITFEKPPAVKESDLITLTCSTPSPCQSNVHISSKPPNSTTQSNHNTIKETFKVTWEDDGKEFSCQTQNNQDSYLIRNVSVTVEYAPKYALAEMSSKDIVEGQPVILNCSAKGNPDPTFTWFKNKEAVGLKDRVWDIPSITESGKGEYHCKATNRHGTQTSNLVIIDVKYKPEVEVMSSMDSEVTQGDTMTLTCNVIRSNPHSITYVWSKNGKTINGEKTKHYVVERIKPEDKGSYTCTASNTAGDGTSKPFEIMVNYGPRKTNITISKDGIKGDSSVGVGRAITFQCNTDANPAPHRYSWYRYKKNKQIDSLQWKSNTTDENKLVVGKVQRADEACYMCNATNNISTGEDSKPQCIQVLYAPTSLTLSMDAEVREGQLITINCSVESFPLSDLTLTMTPTSTPNSSERAFSKPVTYLPPNTLQHKFEVTSDHTGLYICTAKNSQGSAKSDQKMLVVKYSPKVVTLTAEPSLVVNENKSLTLHCSAQSHPPATSFTWMKMTDVNSKIIWRNRNFTLKNVSYSDSGWYRCTARNEMGTGDSQQVEVKVNYAPKHTEILKVADGPGSVVLNCSSHSRPPILKYSWYKENTGEKDEKVSDRQTYTVYSDQPGVYYCVAKNEINQIQSSEKIHLFNGSSMMVLIIFIFLTTLLLILTMFFIYRQKRKKSIQQGTTNTLPCFEFWGWWMGPRVRNRIHEPGTVEPFRSRDDLLPDQPRLPQAQRRQPSPDASASNSVYSFLKLPPKKQGPSAQNPVRQQGGHTQEDSLNYASLHFGKKLQNKDVKTEEEMYAIVSKQKQDKKVNFKAKIQRAARDLSSSDEEETQYSHIKI</sequence>
<dbReference type="PROSITE" id="PS50835">
    <property type="entry name" value="IG_LIKE"/>
    <property type="match status" value="6"/>
</dbReference>
<gene>
    <name evidence="9" type="ORF">PBY51_017434</name>
</gene>
<dbReference type="InterPro" id="IPR003599">
    <property type="entry name" value="Ig_sub"/>
</dbReference>
<dbReference type="Gene3D" id="2.60.40.10">
    <property type="entry name" value="Immunoglobulins"/>
    <property type="match status" value="8"/>
</dbReference>
<protein>
    <recommendedName>
        <fullName evidence="1">B-cell receptor CD22</fullName>
    </recommendedName>
    <alternativeName>
        <fullName evidence="2">Sialic acid-binding Ig-like lectin 2</fullName>
    </alternativeName>
</protein>
<organism evidence="9 10">
    <name type="scientific">Eleginops maclovinus</name>
    <name type="common">Patagonian blennie</name>
    <name type="synonym">Eleginus maclovinus</name>
    <dbReference type="NCBI Taxonomy" id="56733"/>
    <lineage>
        <taxon>Eukaryota</taxon>
        <taxon>Metazoa</taxon>
        <taxon>Chordata</taxon>
        <taxon>Craniata</taxon>
        <taxon>Vertebrata</taxon>
        <taxon>Euteleostomi</taxon>
        <taxon>Actinopterygii</taxon>
        <taxon>Neopterygii</taxon>
        <taxon>Teleostei</taxon>
        <taxon>Neoteleostei</taxon>
        <taxon>Acanthomorphata</taxon>
        <taxon>Eupercaria</taxon>
        <taxon>Perciformes</taxon>
        <taxon>Notothenioidei</taxon>
        <taxon>Eleginopidae</taxon>
        <taxon>Eleginops</taxon>
    </lineage>
</organism>
<dbReference type="AlphaFoldDB" id="A0AAN8AGM3"/>
<dbReference type="Proteomes" id="UP001346869">
    <property type="component" value="Unassembled WGS sequence"/>
</dbReference>
<dbReference type="PANTHER" id="PTHR46013">
    <property type="entry name" value="VASCULAR CELL ADHESION MOLECULE 1"/>
    <property type="match status" value="1"/>
</dbReference>
<keyword evidence="6" id="KW-0812">Transmembrane</keyword>
<evidence type="ECO:0000256" key="4">
    <source>
        <dbReference type="ARBA" id="ARBA00046458"/>
    </source>
</evidence>
<accession>A0AAN8AGM3</accession>
<dbReference type="SMART" id="SM00409">
    <property type="entry name" value="IG"/>
    <property type="match status" value="7"/>
</dbReference>
<evidence type="ECO:0000259" key="8">
    <source>
        <dbReference type="PROSITE" id="PS50835"/>
    </source>
</evidence>
<dbReference type="Pfam" id="PF13927">
    <property type="entry name" value="Ig_3"/>
    <property type="match status" value="1"/>
</dbReference>
<keyword evidence="6" id="KW-0472">Membrane</keyword>
<dbReference type="Pfam" id="PF13895">
    <property type="entry name" value="Ig_2"/>
    <property type="match status" value="4"/>
</dbReference>
<keyword evidence="10" id="KW-1185">Reference proteome</keyword>
<feature type="domain" description="Ig-like" evidence="8">
    <location>
        <begin position="614"/>
        <end position="699"/>
    </location>
</feature>
<dbReference type="InterPro" id="IPR036179">
    <property type="entry name" value="Ig-like_dom_sf"/>
</dbReference>
<feature type="domain" description="Ig-like" evidence="8">
    <location>
        <begin position="704"/>
        <end position="782"/>
    </location>
</feature>
<dbReference type="SUPFAM" id="SSF48726">
    <property type="entry name" value="Immunoglobulin"/>
    <property type="match status" value="8"/>
</dbReference>
<feature type="domain" description="Ig-like" evidence="8">
    <location>
        <begin position="240"/>
        <end position="319"/>
    </location>
</feature>
<comment type="subunit">
    <text evidence="4">Predominantly monomer of isoform CD22-beta. Also found as heterodimer of isoform CD22-beta and a shorter isoform. Interacts with PTPN6/SHP-1, LYN, SYK, PIK3R1/PIK3R2 and PLCG1 upon phosphorylation. Interacts with GRB2, INPP5D and SHC1 upon phosphorylation. May form a complex with INPP5D/SHIP, GRB2 and SHC1.</text>
</comment>
<dbReference type="InterPro" id="IPR003598">
    <property type="entry name" value="Ig_sub2"/>
</dbReference>
<evidence type="ECO:0000256" key="3">
    <source>
        <dbReference type="ARBA" id="ARBA00045430"/>
    </source>
</evidence>
<dbReference type="PANTHER" id="PTHR46013:SF4">
    <property type="entry name" value="B-CELL RECEPTOR CD22-RELATED"/>
    <property type="match status" value="1"/>
</dbReference>
<feature type="region of interest" description="Disordered" evidence="5">
    <location>
        <begin position="852"/>
        <end position="912"/>
    </location>
</feature>
<keyword evidence="6" id="KW-1133">Transmembrane helix</keyword>
<feature type="compositionally biased region" description="Low complexity" evidence="5">
    <location>
        <begin position="862"/>
        <end position="874"/>
    </location>
</feature>
<evidence type="ECO:0000256" key="6">
    <source>
        <dbReference type="SAM" id="Phobius"/>
    </source>
</evidence>
<comment type="function">
    <text evidence="3">Most highly expressed siglec (sialic acid-binding immunoglobulin-like lectin) on B-cells that plays a role in various aspects of B-cell biology including differentiation, antigen presentation, and trafficking to bone marrow. Binds to alpha 2,6-linked sialic acid residues of surface molecules such as CD22 itself, CD45 and IgM in a cis configuration. Can also bind to ligands on other cells as an adhesion molecule in a trans configuration. Acts as an inhibitory coreceptor on the surface of B-cells and inhibits B-cell receptor induced signaling, characterized by inhibition of the calcium mobilization and cellular activation. Mechanistically, the immunoreceptor tyrosine-based inhibitory motif domain is phosphorylated by the Src kinase LYN, which in turn leads to the recruitment of the protein tyrosine phosphatase 1/PTPN6, leading to the negative regulation of BCR signaling. If this negative signaling from is of sufficient strength, apoptosis of the B-cell can be induced.</text>
</comment>
<feature type="domain" description="Ig-like" evidence="8">
    <location>
        <begin position="325"/>
        <end position="408"/>
    </location>
</feature>
<dbReference type="InterPro" id="IPR007110">
    <property type="entry name" value="Ig-like_dom"/>
</dbReference>
<feature type="domain" description="Ig-like" evidence="8">
    <location>
        <begin position="413"/>
        <end position="511"/>
    </location>
</feature>
<evidence type="ECO:0000256" key="1">
    <source>
        <dbReference type="ARBA" id="ARBA00040106"/>
    </source>
</evidence>
<comment type="caution">
    <text evidence="9">The sequence shown here is derived from an EMBL/GenBank/DDBJ whole genome shotgun (WGS) entry which is preliminary data.</text>
</comment>
<name>A0AAN8AGM3_ELEMC</name>
<dbReference type="InterPro" id="IPR013783">
    <property type="entry name" value="Ig-like_fold"/>
</dbReference>
<dbReference type="EMBL" id="JAUZQC010000012">
    <property type="protein sequence ID" value="KAK5862001.1"/>
    <property type="molecule type" value="Genomic_DNA"/>
</dbReference>